<dbReference type="PANTHER" id="PTHR12093:SF9">
    <property type="entry name" value="NCK-ASSOCIATED PROTEIN 1-LIKE"/>
    <property type="match status" value="1"/>
</dbReference>
<dbReference type="KEGG" id="cmk:103172333"/>
<dbReference type="GeneID" id="103172333"/>
<proteinExistence type="evidence at transcript level"/>
<dbReference type="InterPro" id="IPR019137">
    <property type="entry name" value="Nck-associated_protein-1"/>
</dbReference>
<dbReference type="Pfam" id="PF09735">
    <property type="entry name" value="Nckap1"/>
    <property type="match status" value="1"/>
</dbReference>
<dbReference type="GO" id="GO:0016477">
    <property type="term" value="P:cell migration"/>
    <property type="evidence" value="ECO:0007669"/>
    <property type="project" value="TreeGrafter"/>
</dbReference>
<name>V9KAU9_CALMI</name>
<dbReference type="OrthoDB" id="548214at2759"/>
<protein>
    <submittedName>
        <fullName evidence="1">Nck-associated protein 1</fullName>
    </submittedName>
</protein>
<dbReference type="GO" id="GO:0031209">
    <property type="term" value="C:SCAR complex"/>
    <property type="evidence" value="ECO:0007669"/>
    <property type="project" value="TreeGrafter"/>
</dbReference>
<dbReference type="AlphaFoldDB" id="V9KAU9"/>
<accession>V9KAU9</accession>
<dbReference type="GO" id="GO:0030031">
    <property type="term" value="P:cell projection assembly"/>
    <property type="evidence" value="ECO:0007669"/>
    <property type="project" value="TreeGrafter"/>
</dbReference>
<sequence length="1119" mass="127800">MMQHKLAEKLTILNDRGRGVLTRVYNIKKTCSDPKTKLPYLTEKHMESAVKYIARKFPNIDTRGSNQHLSIVQKEKSEILKTLTNYYLSFVDIMEFRNNVYELLNTIDSCQVYFNINLNYELTKNYLDLIVTYMSVILMVSRVEDRKVLIGMYNCAFEMSNGASESNYLRLGQMLQEYDHPLKKLTEDFAPHSKLLTDALLSLQMLFPRRNLKADQWRSAQLLSLISAANNMLTPAHSDTMPCEFLSLEVMERWIIFGFLLCHGMLNGDSSCLGLWKQALQGSLVTELFRDEVIFHHKMAEELFAGLKGYSKRVADVKECRENAISQSGAVHRERRHFLRSSGKELATILTEEPGLLGPKTLFVFMGLSFCRDEVSWLVRHAENVTKTKTPEDYTDTNLAELLFVMEEFKALLRKYKKVIQRYYVQYLSGFDAVVLNDNIQNLTVCPEEESVIMSSFVTTLTSLSLKQGDEQFDFQGLRLDWFRLQAYTSVAKSTLSLREHPEIAKMMNTVIFHTNMLDQVERLLQEVSDLTTICFYPRTFEKLFAQNAEDFTQLRYLIAFPMVCAQFLNCIHPMCPEEFPHMQNRGVGMCKNFLDEISRLTSVCIIELCFEQRNLSEQLLPIYAAKTISKAVNKKRKVVSKRLEPDREKPGAESLRKDRVVSTTMDKHHLTLTELCMTLGHVSELLVFEQILVPVEYLVSQLAPRLAKSIMRMSGYNQTTQEIAKPSTVLSSVRAFITLVHSVTHHLNIDVTRLIKEVLLQQSQATDSKGDITLTTAYTNWYLEALLRQASTSGIIHSPAIKAFVTLPVENLQIFSAEQYSDVSELRALAELIGPYGMKHLSEHLMWHITSQVTELKKLVVDNMDILVQLRASQTRPQLISSLSKRLTSSENVLKRMVIVGLILSFRSMAQEALRDVLSGHIPFLMGPINSLDDILSVTTDTKVMLSIYELASAAGVRCPVDPALVSALSKHKNENYSPEEDYKLTCLLMVYVAVSLPTLASDPTSIYSQMYQGHQNNIHCLAKAINEISAALYTIHKQDIDNHLKEFLRFASMNLLQIGLETDKVATRNRESVYLLLHMIIEESLILDIDVLEPYFPYVLLRNAFREVYRPVTLSTG</sequence>
<reference evidence="1" key="1">
    <citation type="journal article" date="2014" name="Nature">
        <title>Elephant shark genome provides unique insights into gnathostome evolution.</title>
        <authorList>
            <consortium name="International Elephant Shark Genome Sequencing Consortium"/>
            <person name="Venkatesh B."/>
            <person name="Lee A.P."/>
            <person name="Ravi V."/>
            <person name="Maurya A.K."/>
            <person name="Lian M.M."/>
            <person name="Swann J.B."/>
            <person name="Ohta Y."/>
            <person name="Flajnik M.F."/>
            <person name="Sutoh Y."/>
            <person name="Kasahara M."/>
            <person name="Hoon S."/>
            <person name="Gangu V."/>
            <person name="Roy S.W."/>
            <person name="Irimia M."/>
            <person name="Korzh V."/>
            <person name="Kondrychyn I."/>
            <person name="Lim Z.W."/>
            <person name="Tay B.H."/>
            <person name="Tohari S."/>
            <person name="Kong K.W."/>
            <person name="Ho S."/>
            <person name="Lorente-Galdos B."/>
            <person name="Quilez J."/>
            <person name="Marques-Bonet T."/>
            <person name="Raney B.J."/>
            <person name="Ingham P.W."/>
            <person name="Tay A."/>
            <person name="Hillier L.W."/>
            <person name="Minx P."/>
            <person name="Boehm T."/>
            <person name="Wilson R.K."/>
            <person name="Brenner S."/>
            <person name="Warren W.C."/>
        </authorList>
    </citation>
    <scope>NUCLEOTIDE SEQUENCE</scope>
    <source>
        <tissue evidence="1">Spleen</tissue>
    </source>
</reference>
<dbReference type="GO" id="GO:0048812">
    <property type="term" value="P:neuron projection morphogenesis"/>
    <property type="evidence" value="ECO:0007669"/>
    <property type="project" value="TreeGrafter"/>
</dbReference>
<dbReference type="GO" id="GO:0030866">
    <property type="term" value="P:cortical actin cytoskeleton organization"/>
    <property type="evidence" value="ECO:0007669"/>
    <property type="project" value="TreeGrafter"/>
</dbReference>
<evidence type="ECO:0000313" key="1">
    <source>
        <dbReference type="EMBL" id="AFO94780.1"/>
    </source>
</evidence>
<dbReference type="RefSeq" id="XP_042200256.1">
    <property type="nucleotide sequence ID" value="XM_042344322.1"/>
</dbReference>
<dbReference type="EMBL" id="JW862263">
    <property type="protein sequence ID" value="AFO94780.1"/>
    <property type="molecule type" value="mRNA"/>
</dbReference>
<organism evidence="1">
    <name type="scientific">Callorhinchus milii</name>
    <name type="common">Ghost shark</name>
    <dbReference type="NCBI Taxonomy" id="7868"/>
    <lineage>
        <taxon>Eukaryota</taxon>
        <taxon>Metazoa</taxon>
        <taxon>Chordata</taxon>
        <taxon>Craniata</taxon>
        <taxon>Vertebrata</taxon>
        <taxon>Chondrichthyes</taxon>
        <taxon>Holocephali</taxon>
        <taxon>Chimaeriformes</taxon>
        <taxon>Callorhinchidae</taxon>
        <taxon>Callorhinchus</taxon>
    </lineage>
</organism>
<dbReference type="PANTHER" id="PTHR12093">
    <property type="entry name" value="NCK-ASSOCIATED PROTEIN 1"/>
    <property type="match status" value="1"/>
</dbReference>